<sequence>MPDTQQITQALSEIVELIAPGSKPSQARLAEEIAGREIADTWAPSNALLRALYPDGPDIRAAGGLYEAGIANCDCNDTPGMIRDSLIELPACPAALNWDWVNEFDESDDRWDPEELENFLWPLAARCRELGSALIILDTGSDGYGIGFVSADHIDRIVELAQIADCDLSVVHPGVETFLV</sequence>
<dbReference type="EMBL" id="JAWLKB010000024">
    <property type="protein sequence ID" value="MDV6270828.1"/>
    <property type="molecule type" value="Genomic_DNA"/>
</dbReference>
<accession>A0ABU4C375</accession>
<organism evidence="2 3">
    <name type="scientific">Rhodococcus globerulus</name>
    <dbReference type="NCBI Taxonomy" id="33008"/>
    <lineage>
        <taxon>Bacteria</taxon>
        <taxon>Bacillati</taxon>
        <taxon>Actinomycetota</taxon>
        <taxon>Actinomycetes</taxon>
        <taxon>Mycobacteriales</taxon>
        <taxon>Nocardiaceae</taxon>
        <taxon>Rhodococcus</taxon>
    </lineage>
</organism>
<keyword evidence="3" id="KW-1185">Reference proteome</keyword>
<gene>
    <name evidence="2" type="ORF">R3Q16_29805</name>
</gene>
<evidence type="ECO:0000313" key="3">
    <source>
        <dbReference type="Proteomes" id="UP001185927"/>
    </source>
</evidence>
<proteinExistence type="predicted"/>
<evidence type="ECO:0000259" key="1">
    <source>
        <dbReference type="Pfam" id="PF20335"/>
    </source>
</evidence>
<feature type="domain" description="DUF6630" evidence="1">
    <location>
        <begin position="11"/>
        <end position="168"/>
    </location>
</feature>
<dbReference type="InterPro" id="IPR046582">
    <property type="entry name" value="DUF6630"/>
</dbReference>
<dbReference type="Proteomes" id="UP001185927">
    <property type="component" value="Unassembled WGS sequence"/>
</dbReference>
<evidence type="ECO:0000313" key="2">
    <source>
        <dbReference type="EMBL" id="MDV6270828.1"/>
    </source>
</evidence>
<comment type="caution">
    <text evidence="2">The sequence shown here is derived from an EMBL/GenBank/DDBJ whole genome shotgun (WGS) entry which is preliminary data.</text>
</comment>
<reference evidence="2 3" key="1">
    <citation type="submission" date="2023-10" db="EMBL/GenBank/DDBJ databases">
        <title>Development of a sustainable strategy for remediation of hydrocarbon-contaminated territories based on the waste exchange concept.</title>
        <authorList>
            <person name="Krivoruchko A."/>
        </authorList>
    </citation>
    <scope>NUCLEOTIDE SEQUENCE [LARGE SCALE GENOMIC DNA]</scope>
    <source>
        <strain evidence="2 3">IEGM 1203</strain>
    </source>
</reference>
<dbReference type="RefSeq" id="WP_317545263.1">
    <property type="nucleotide sequence ID" value="NZ_JAWLKB010000024.1"/>
</dbReference>
<name>A0ABU4C375_RHOGO</name>
<protein>
    <recommendedName>
        <fullName evidence="1">DUF6630 domain-containing protein</fullName>
    </recommendedName>
</protein>
<dbReference type="Pfam" id="PF20335">
    <property type="entry name" value="DUF6630"/>
    <property type="match status" value="1"/>
</dbReference>